<dbReference type="Pfam" id="PF05517">
    <property type="entry name" value="p25-alpha"/>
    <property type="match status" value="1"/>
</dbReference>
<proteinExistence type="inferred from homology"/>
<dbReference type="AlphaFoldDB" id="A0A8S9Z6K0"/>
<evidence type="ECO:0000313" key="3">
    <source>
        <dbReference type="Proteomes" id="UP000822476"/>
    </source>
</evidence>
<evidence type="ECO:0000256" key="1">
    <source>
        <dbReference type="ARBA" id="ARBA00010994"/>
    </source>
</evidence>
<dbReference type="GO" id="GO:0015631">
    <property type="term" value="F:tubulin binding"/>
    <property type="evidence" value="ECO:0007669"/>
    <property type="project" value="InterPro"/>
</dbReference>
<comment type="caution">
    <text evidence="2">The sequence shown here is derived from an EMBL/GenBank/DDBJ whole genome shotgun (WGS) entry which is preliminary data.</text>
</comment>
<protein>
    <recommendedName>
        <fullName evidence="4">Tubulin polymerization-promoting protein family member 3</fullName>
    </recommendedName>
</protein>
<keyword evidence="3" id="KW-1185">Reference proteome</keyword>
<dbReference type="Proteomes" id="UP000822476">
    <property type="component" value="Unassembled WGS sequence"/>
</dbReference>
<dbReference type="SUPFAM" id="SSF47473">
    <property type="entry name" value="EF-hand"/>
    <property type="match status" value="1"/>
</dbReference>
<name>A0A8S9Z6K0_9TREM</name>
<dbReference type="EMBL" id="JTDE01000470">
    <property type="protein sequence ID" value="KAF7261156.1"/>
    <property type="molecule type" value="Genomic_DNA"/>
</dbReference>
<gene>
    <name evidence="2" type="ORF">EG68_01163</name>
</gene>
<dbReference type="InterPro" id="IPR008907">
    <property type="entry name" value="TPP/p25"/>
</dbReference>
<dbReference type="Gene3D" id="1.10.238.10">
    <property type="entry name" value="EF-hand"/>
    <property type="match status" value="1"/>
</dbReference>
<dbReference type="GO" id="GO:0001578">
    <property type="term" value="P:microtubule bundle formation"/>
    <property type="evidence" value="ECO:0007669"/>
    <property type="project" value="TreeGrafter"/>
</dbReference>
<evidence type="ECO:0008006" key="4">
    <source>
        <dbReference type="Google" id="ProtNLM"/>
    </source>
</evidence>
<dbReference type="GO" id="GO:0005874">
    <property type="term" value="C:microtubule"/>
    <property type="evidence" value="ECO:0007669"/>
    <property type="project" value="TreeGrafter"/>
</dbReference>
<evidence type="ECO:0000313" key="2">
    <source>
        <dbReference type="EMBL" id="KAF7261156.1"/>
    </source>
</evidence>
<dbReference type="InterPro" id="IPR011992">
    <property type="entry name" value="EF-hand-dom_pair"/>
</dbReference>
<dbReference type="GO" id="GO:0046785">
    <property type="term" value="P:microtubule polymerization"/>
    <property type="evidence" value="ECO:0007669"/>
    <property type="project" value="InterPro"/>
</dbReference>
<accession>A0A8S9Z6K0</accession>
<reference evidence="2" key="1">
    <citation type="submission" date="2019-07" db="EMBL/GenBank/DDBJ databases">
        <title>Annotation for the trematode Paragonimus miyazaki's.</title>
        <authorList>
            <person name="Choi Y.-J."/>
        </authorList>
    </citation>
    <scope>NUCLEOTIDE SEQUENCE</scope>
    <source>
        <strain evidence="2">Japan</strain>
    </source>
</reference>
<dbReference type="GO" id="GO:0032273">
    <property type="term" value="P:positive regulation of protein polymerization"/>
    <property type="evidence" value="ECO:0007669"/>
    <property type="project" value="TreeGrafter"/>
</dbReference>
<comment type="similarity">
    <text evidence="1">Belongs to the TPPP family.</text>
</comment>
<dbReference type="PANTHER" id="PTHR12932">
    <property type="entry name" value="P25 ALPHA-RELATED"/>
    <property type="match status" value="1"/>
</dbReference>
<dbReference type="OrthoDB" id="548799at2759"/>
<dbReference type="PANTHER" id="PTHR12932:SF9">
    <property type="entry name" value="TUBULIN POLYMERIZATION-PROMOTING PROTEIN HOMOLOG"/>
    <property type="match status" value="1"/>
</dbReference>
<sequence length="173" mass="19084">MEEIFLAFCDASKKGSKTCTDKTLKKICTDCQIYNKVLNANSVDIAFRKHVGNQKLDVDFSGFQRFIDGALGEAYAASKKITLEQAAAEIREKIMKGSPKGHGNTQVSTDATTARLTDVKGYTGAHKERFDLETGKGKGIEGREYVMDEKAAAGYELFLHRACAANQFQERSK</sequence>
<organism evidence="2 3">
    <name type="scientific">Paragonimus skrjabini miyazakii</name>
    <dbReference type="NCBI Taxonomy" id="59628"/>
    <lineage>
        <taxon>Eukaryota</taxon>
        <taxon>Metazoa</taxon>
        <taxon>Spiralia</taxon>
        <taxon>Lophotrochozoa</taxon>
        <taxon>Platyhelminthes</taxon>
        <taxon>Trematoda</taxon>
        <taxon>Digenea</taxon>
        <taxon>Plagiorchiida</taxon>
        <taxon>Troglotremata</taxon>
        <taxon>Troglotrematidae</taxon>
        <taxon>Paragonimus</taxon>
    </lineage>
</organism>